<reference evidence="19 20" key="1">
    <citation type="submission" date="2014-11" db="EMBL/GenBank/DDBJ databases">
        <title>Genetic blueprint of the zoonotic pathogen Toxocara canis.</title>
        <authorList>
            <person name="Zhu X.-Q."/>
            <person name="Korhonen P.K."/>
            <person name="Cai H."/>
            <person name="Young N.D."/>
            <person name="Nejsum P."/>
            <person name="von Samson-Himmelstjerna G."/>
            <person name="Boag P.R."/>
            <person name="Tan P."/>
            <person name="Li Q."/>
            <person name="Min J."/>
            <person name="Yang Y."/>
            <person name="Wang X."/>
            <person name="Fang X."/>
            <person name="Hall R.S."/>
            <person name="Hofmann A."/>
            <person name="Sternberg P.W."/>
            <person name="Jex A.R."/>
            <person name="Gasser R.B."/>
        </authorList>
    </citation>
    <scope>NUCLEOTIDE SEQUENCE [LARGE SCALE GENOMIC DNA]</scope>
    <source>
        <strain evidence="19">PN_DK_2014</strain>
    </source>
</reference>
<evidence type="ECO:0000259" key="18">
    <source>
        <dbReference type="PROSITE" id="PS50011"/>
    </source>
</evidence>
<dbReference type="PROSITE" id="PS00107">
    <property type="entry name" value="PROTEIN_KINASE_ATP"/>
    <property type="match status" value="1"/>
</dbReference>
<evidence type="ECO:0000256" key="7">
    <source>
        <dbReference type="ARBA" id="ARBA00022777"/>
    </source>
</evidence>
<sequence>MRYLWPVLSLLFSLLAEGLCGSSEIQNEFVAQKKSSTRELCSGSENSRAELQDDNRVEQLRKQYENCTRVYGNLEITHIRKEHLSGSDPEKLFSFLDHIQQITGYLLIYSNEFDRIALRNLEIIWGDVRHEGVAAVHIINNSKLKYINMPKLRSVERGEIVLSSNDYLCNWNETILYSEIVDKSRIRFDSDNFRKCHKPQKCAEICNGYCWGPGQDKCQTIYRSICPKRCASGMCFRRGNETGCCDASCAAGCYGEGKNECIACAHLEQDSQCVDQCNGLTSYDRTKMMTVNHPNPRYTYDRYCVERCPDETLIQDAHCVVHCREGYWHDPEKNTRLCEKCPNGVCPKTCVLNEPVDAENIKTLQNCTVIEGYIKFLRHTFEPHKKFDSNAYPIRSTSIPALTPEMLEALSSVKVVTEYVDVQAGEYTPPSLSFLRNLATIEGRKLSDSYALSVSNNQNLRELGLRSLKKISNGRVYIGSNSKLCYVSTMQAYWSEIVDMEVEEGGQKAHVIKNRNPELCSNLTYICDAACNRSAGCWGKGPTMCLQCERFDMGDQCVTHCPNIGYYVEDDRKCKKCDPECVRCTGGTALNCTECKHVALQQGGGMECLEKCPVTHYTVGNTCLPCSAACYDFGCTGGGSHVGAGGCNKCMHAKRTCKTCNQFECLVAPAKAKDVCKDNNLTNYYTTSGNAQVEQFECEKCADECLSCIGYGTSVHYHKCECAHYLTVTADNADHCSMFCNPKNTYMIREESAGQPGECRMCHELCDMTMGCNGDQPTNCSRCANAAVFTTENVRLCLEKCPPDQPFQTEDKVCQSLDPVAVSRKTKRTTMAVAGIGVSFVLVIVAVLVWKCKKYKRRYKKEMEMNLPVLPECEPMDPNAKPNMSRLCLISSEHLSKTSRPLGKGAFGIVYAGYWWPNGKEGHEKVVVAIKVVQDASGTAQQEMLAEAGIMASMRHEHLLRLVGVCLSDGIQLVTPLRPLGNLREFLIKHRQKLGARDLLLYCYQTASAMEYLYKNRLVHRDLAARNVLVKRTNHVEVSDFGLAKMLERGKSEIIVGGKVAVKWLALESLLYRSYTHWTDVWAFGVTCWEVLTFGQTPYQAISPENIRAHLESGNRLEQPNNCTQDVYQTLVQCWLPHPESRPSFVVLKEKFKQFCSCPDIYVLDRHHPRRMESLNCGDQRELINELLEDNDFTDPLEYFDTHEEHATTTTVIPVTPTSPAWSNNTDATPCGNTFLGRHDQRLVSTDSGRYQSEPVPGHRTEIGMDEGNYLVPNTKQSPALLYTPVVVHENGETELMKSSDYYNDKAGTQYYNEFKPIEKDEKPPDGAIIENKMYFETTL</sequence>
<comment type="caution">
    <text evidence="19">The sequence shown here is derived from an EMBL/GenBank/DDBJ whole genome shotgun (WGS) entry which is preliminary data.</text>
</comment>
<dbReference type="GO" id="GO:0009925">
    <property type="term" value="C:basal plasma membrane"/>
    <property type="evidence" value="ECO:0007669"/>
    <property type="project" value="TreeGrafter"/>
</dbReference>
<dbReference type="GO" id="GO:0005524">
    <property type="term" value="F:ATP binding"/>
    <property type="evidence" value="ECO:0007669"/>
    <property type="project" value="UniProtKB-UniRule"/>
</dbReference>
<dbReference type="SUPFAM" id="SSF57184">
    <property type="entry name" value="Growth factor receptor domain"/>
    <property type="match status" value="2"/>
</dbReference>
<dbReference type="InterPro" id="IPR001245">
    <property type="entry name" value="Ser-Thr/Tyr_kinase_cat_dom"/>
</dbReference>
<evidence type="ECO:0000256" key="10">
    <source>
        <dbReference type="ARBA" id="ARBA00023136"/>
    </source>
</evidence>
<dbReference type="InterPro" id="IPR011009">
    <property type="entry name" value="Kinase-like_dom_sf"/>
</dbReference>
<dbReference type="GO" id="GO:0038127">
    <property type="term" value="P:ERBB signaling pathway"/>
    <property type="evidence" value="ECO:0007669"/>
    <property type="project" value="UniProtKB-ARBA"/>
</dbReference>
<proteinExistence type="predicted"/>
<dbReference type="FunFam" id="1.10.510.10:FF:000027">
    <property type="entry name" value="Receptor protein-tyrosine kinase"/>
    <property type="match status" value="1"/>
</dbReference>
<dbReference type="OrthoDB" id="6219513at2759"/>
<dbReference type="GO" id="GO:0004714">
    <property type="term" value="F:transmembrane receptor protein tyrosine kinase activity"/>
    <property type="evidence" value="ECO:0007669"/>
    <property type="project" value="UniProtKB-EC"/>
</dbReference>
<evidence type="ECO:0000256" key="11">
    <source>
        <dbReference type="ARBA" id="ARBA00023137"/>
    </source>
</evidence>
<dbReference type="PRINTS" id="PR00109">
    <property type="entry name" value="TYRKINASE"/>
</dbReference>
<gene>
    <name evidence="19" type="primary">let-23</name>
    <name evidence="19" type="ORF">Tcan_14973</name>
</gene>
<dbReference type="Gene3D" id="3.30.200.20">
    <property type="entry name" value="Phosphorylase Kinase, domain 1"/>
    <property type="match status" value="1"/>
</dbReference>
<evidence type="ECO:0000256" key="1">
    <source>
        <dbReference type="ARBA" id="ARBA00004479"/>
    </source>
</evidence>
<dbReference type="InterPro" id="IPR009030">
    <property type="entry name" value="Growth_fac_rcpt_cys_sf"/>
</dbReference>
<feature type="binding site" evidence="15">
    <location>
        <position position="931"/>
    </location>
    <ligand>
        <name>ATP</name>
        <dbReference type="ChEBI" id="CHEBI:30616"/>
    </ligand>
</feature>
<name>A0A0B2V5D0_TOXCA</name>
<evidence type="ECO:0000256" key="6">
    <source>
        <dbReference type="ARBA" id="ARBA00022741"/>
    </source>
</evidence>
<evidence type="ECO:0000256" key="8">
    <source>
        <dbReference type="ARBA" id="ARBA00022840"/>
    </source>
</evidence>
<evidence type="ECO:0000256" key="2">
    <source>
        <dbReference type="ARBA" id="ARBA00011902"/>
    </source>
</evidence>
<evidence type="ECO:0000313" key="20">
    <source>
        <dbReference type="Proteomes" id="UP000031036"/>
    </source>
</evidence>
<dbReference type="InterPro" id="IPR036941">
    <property type="entry name" value="Rcpt_L-dom_sf"/>
</dbReference>
<keyword evidence="11" id="KW-0829">Tyrosine-protein kinase</keyword>
<keyword evidence="12 19" id="KW-0675">Receptor</keyword>
<accession>A0A0B2V5D0</accession>
<keyword evidence="20" id="KW-1185">Reference proteome</keyword>
<dbReference type="Gene3D" id="1.10.510.10">
    <property type="entry name" value="Transferase(Phosphotransferase) domain 1"/>
    <property type="match status" value="1"/>
</dbReference>
<dbReference type="Gene3D" id="3.80.20.20">
    <property type="entry name" value="Receptor L-domain"/>
    <property type="match status" value="2"/>
</dbReference>
<dbReference type="OMA" id="GYYYEWV"/>
<dbReference type="InterPro" id="IPR032778">
    <property type="entry name" value="GF_recep_IV"/>
</dbReference>
<dbReference type="EC" id="2.7.10.1" evidence="2"/>
<keyword evidence="3" id="KW-0597">Phosphoprotein</keyword>
<feature type="chain" id="PRO_5002076843" description="receptor protein-tyrosine kinase" evidence="17">
    <location>
        <begin position="21"/>
        <end position="1340"/>
    </location>
</feature>
<comment type="subcellular location">
    <subcellularLocation>
        <location evidence="1">Membrane</location>
        <topology evidence="1">Single-pass type I membrane protein</topology>
    </subcellularLocation>
</comment>
<keyword evidence="5 16" id="KW-0812">Transmembrane</keyword>
<feature type="domain" description="Protein kinase" evidence="18">
    <location>
        <begin position="896"/>
        <end position="1163"/>
    </location>
</feature>
<evidence type="ECO:0000313" key="19">
    <source>
        <dbReference type="EMBL" id="KHN76667.1"/>
    </source>
</evidence>
<dbReference type="Pfam" id="PF14843">
    <property type="entry name" value="GF_recep_IV"/>
    <property type="match status" value="1"/>
</dbReference>
<dbReference type="CDD" id="cd00064">
    <property type="entry name" value="FU"/>
    <property type="match status" value="4"/>
</dbReference>
<comment type="catalytic activity">
    <reaction evidence="14">
        <text>L-tyrosyl-[protein] + ATP = O-phospho-L-tyrosyl-[protein] + ADP + H(+)</text>
        <dbReference type="Rhea" id="RHEA:10596"/>
        <dbReference type="Rhea" id="RHEA-COMP:10136"/>
        <dbReference type="Rhea" id="RHEA-COMP:20101"/>
        <dbReference type="ChEBI" id="CHEBI:15378"/>
        <dbReference type="ChEBI" id="CHEBI:30616"/>
        <dbReference type="ChEBI" id="CHEBI:46858"/>
        <dbReference type="ChEBI" id="CHEBI:61978"/>
        <dbReference type="ChEBI" id="CHEBI:456216"/>
        <dbReference type="EC" id="2.7.10.1"/>
    </reaction>
</comment>
<keyword evidence="10 16" id="KW-0472">Membrane</keyword>
<dbReference type="GO" id="GO:0043235">
    <property type="term" value="C:receptor complex"/>
    <property type="evidence" value="ECO:0007669"/>
    <property type="project" value="TreeGrafter"/>
</dbReference>
<dbReference type="Proteomes" id="UP000031036">
    <property type="component" value="Unassembled WGS sequence"/>
</dbReference>
<evidence type="ECO:0000256" key="4">
    <source>
        <dbReference type="ARBA" id="ARBA00022679"/>
    </source>
</evidence>
<evidence type="ECO:0000256" key="9">
    <source>
        <dbReference type="ARBA" id="ARBA00022989"/>
    </source>
</evidence>
<dbReference type="InterPro" id="IPR050122">
    <property type="entry name" value="RTK"/>
</dbReference>
<evidence type="ECO:0000256" key="3">
    <source>
        <dbReference type="ARBA" id="ARBA00022553"/>
    </source>
</evidence>
<dbReference type="InterPro" id="IPR008266">
    <property type="entry name" value="Tyr_kinase_AS"/>
</dbReference>
<dbReference type="PANTHER" id="PTHR24416:SF566">
    <property type="entry name" value="EPIDERMAL GROWTH FACTOR RECEPTOR"/>
    <property type="match status" value="1"/>
</dbReference>
<protein>
    <recommendedName>
        <fullName evidence="2">receptor protein-tyrosine kinase</fullName>
        <ecNumber evidence="2">2.7.10.1</ecNumber>
    </recommendedName>
</protein>
<dbReference type="GO" id="GO:0043066">
    <property type="term" value="P:negative regulation of apoptotic process"/>
    <property type="evidence" value="ECO:0007669"/>
    <property type="project" value="TreeGrafter"/>
</dbReference>
<evidence type="ECO:0000256" key="13">
    <source>
        <dbReference type="ARBA" id="ARBA00023180"/>
    </source>
</evidence>
<dbReference type="Gene3D" id="2.10.220.10">
    <property type="entry name" value="Hormone Receptor, Insulin-like Growth Factor Receptor 1, Chain A, domain 2"/>
    <property type="match status" value="3"/>
</dbReference>
<feature type="signal peptide" evidence="17">
    <location>
        <begin position="1"/>
        <end position="20"/>
    </location>
</feature>
<keyword evidence="8 15" id="KW-0067">ATP-binding</keyword>
<feature type="transmembrane region" description="Helical" evidence="16">
    <location>
        <begin position="831"/>
        <end position="850"/>
    </location>
</feature>
<keyword evidence="6 15" id="KW-0547">Nucleotide-binding</keyword>
<evidence type="ECO:0000256" key="5">
    <source>
        <dbReference type="ARBA" id="ARBA00022692"/>
    </source>
</evidence>
<evidence type="ECO:0000256" key="15">
    <source>
        <dbReference type="PROSITE-ProRule" id="PRU10141"/>
    </source>
</evidence>
<evidence type="ECO:0000256" key="16">
    <source>
        <dbReference type="SAM" id="Phobius"/>
    </source>
</evidence>
<keyword evidence="13" id="KW-0325">Glycoprotein</keyword>
<keyword evidence="7 19" id="KW-0418">Kinase</keyword>
<evidence type="ECO:0000256" key="14">
    <source>
        <dbReference type="ARBA" id="ARBA00051243"/>
    </source>
</evidence>
<evidence type="ECO:0000256" key="12">
    <source>
        <dbReference type="ARBA" id="ARBA00023170"/>
    </source>
</evidence>
<dbReference type="SUPFAM" id="SSF52058">
    <property type="entry name" value="L domain-like"/>
    <property type="match status" value="2"/>
</dbReference>
<dbReference type="EMBL" id="JPKZ01002481">
    <property type="protein sequence ID" value="KHN76667.1"/>
    <property type="molecule type" value="Genomic_DNA"/>
</dbReference>
<evidence type="ECO:0000256" key="17">
    <source>
        <dbReference type="SAM" id="SignalP"/>
    </source>
</evidence>
<dbReference type="PROSITE" id="PS00109">
    <property type="entry name" value="PROTEIN_KINASE_TYR"/>
    <property type="match status" value="1"/>
</dbReference>
<dbReference type="STRING" id="6265.A0A0B2V5D0"/>
<keyword evidence="9 16" id="KW-1133">Transmembrane helix</keyword>
<dbReference type="InterPro" id="IPR000494">
    <property type="entry name" value="Rcpt_L-dom"/>
</dbReference>
<dbReference type="InterPro" id="IPR017441">
    <property type="entry name" value="Protein_kinase_ATP_BS"/>
</dbReference>
<organism evidence="19 20">
    <name type="scientific">Toxocara canis</name>
    <name type="common">Canine roundworm</name>
    <dbReference type="NCBI Taxonomy" id="6265"/>
    <lineage>
        <taxon>Eukaryota</taxon>
        <taxon>Metazoa</taxon>
        <taxon>Ecdysozoa</taxon>
        <taxon>Nematoda</taxon>
        <taxon>Chromadorea</taxon>
        <taxon>Rhabditida</taxon>
        <taxon>Spirurina</taxon>
        <taxon>Ascaridomorpha</taxon>
        <taxon>Ascaridoidea</taxon>
        <taxon>Toxocaridae</taxon>
        <taxon>Toxocara</taxon>
    </lineage>
</organism>
<dbReference type="Pfam" id="PF07714">
    <property type="entry name" value="PK_Tyr_Ser-Thr"/>
    <property type="match status" value="1"/>
</dbReference>
<dbReference type="InterPro" id="IPR000719">
    <property type="entry name" value="Prot_kinase_dom"/>
</dbReference>
<dbReference type="GO" id="GO:0022008">
    <property type="term" value="P:neurogenesis"/>
    <property type="evidence" value="ECO:0007669"/>
    <property type="project" value="TreeGrafter"/>
</dbReference>
<dbReference type="SUPFAM" id="SSF56112">
    <property type="entry name" value="Protein kinase-like (PK-like)"/>
    <property type="match status" value="1"/>
</dbReference>
<dbReference type="Pfam" id="PF01030">
    <property type="entry name" value="Recep_L_domain"/>
    <property type="match status" value="2"/>
</dbReference>
<dbReference type="SMART" id="SM00261">
    <property type="entry name" value="FU"/>
    <property type="match status" value="6"/>
</dbReference>
<dbReference type="PANTHER" id="PTHR24416">
    <property type="entry name" value="TYROSINE-PROTEIN KINASE RECEPTOR"/>
    <property type="match status" value="1"/>
</dbReference>
<dbReference type="GO" id="GO:0008284">
    <property type="term" value="P:positive regulation of cell population proliferation"/>
    <property type="evidence" value="ECO:0007669"/>
    <property type="project" value="TreeGrafter"/>
</dbReference>
<keyword evidence="17" id="KW-0732">Signal</keyword>
<dbReference type="SMART" id="SM00219">
    <property type="entry name" value="TyrKc"/>
    <property type="match status" value="1"/>
</dbReference>
<dbReference type="PROSITE" id="PS50011">
    <property type="entry name" value="PROTEIN_KINASE_DOM"/>
    <property type="match status" value="1"/>
</dbReference>
<dbReference type="InterPro" id="IPR020635">
    <property type="entry name" value="Tyr_kinase_cat_dom"/>
</dbReference>
<keyword evidence="4" id="KW-0808">Transferase</keyword>
<dbReference type="InterPro" id="IPR006211">
    <property type="entry name" value="Furin-like_Cys-rich_dom"/>
</dbReference>
<dbReference type="Pfam" id="PF00757">
    <property type="entry name" value="Furin-like"/>
    <property type="match status" value="1"/>
</dbReference>
<dbReference type="InterPro" id="IPR006212">
    <property type="entry name" value="Furin_repeat"/>
</dbReference>